<dbReference type="InterPro" id="IPR023213">
    <property type="entry name" value="CAT-like_dom_sf"/>
</dbReference>
<name>A0A1Q5UGN6_9EURO</name>
<organism evidence="6 7">
    <name type="scientific">Penicillium subrubescens</name>
    <dbReference type="NCBI Taxonomy" id="1316194"/>
    <lineage>
        <taxon>Eukaryota</taxon>
        <taxon>Fungi</taxon>
        <taxon>Dikarya</taxon>
        <taxon>Ascomycota</taxon>
        <taxon>Pezizomycotina</taxon>
        <taxon>Eurotiomycetes</taxon>
        <taxon>Eurotiomycetidae</taxon>
        <taxon>Eurotiales</taxon>
        <taxon>Aspergillaceae</taxon>
        <taxon>Penicillium</taxon>
    </lineage>
</organism>
<dbReference type="SUPFAM" id="SSF52777">
    <property type="entry name" value="CoA-dependent acyltransferases"/>
    <property type="match status" value="2"/>
</dbReference>
<dbReference type="GO" id="GO:0043041">
    <property type="term" value="P:amino acid activation for nonribosomal peptide biosynthetic process"/>
    <property type="evidence" value="ECO:0007669"/>
    <property type="project" value="TreeGrafter"/>
</dbReference>
<dbReference type="Gene3D" id="3.30.559.10">
    <property type="entry name" value="Chloramphenicol acetyltransferase-like domain"/>
    <property type="match status" value="1"/>
</dbReference>
<dbReference type="PROSITE" id="PS50075">
    <property type="entry name" value="CARRIER"/>
    <property type="match status" value="1"/>
</dbReference>
<gene>
    <name evidence="6" type="ORF">PENSUB_2911</name>
</gene>
<dbReference type="SMART" id="SM00823">
    <property type="entry name" value="PKS_PP"/>
    <property type="match status" value="1"/>
</dbReference>
<evidence type="ECO:0000256" key="3">
    <source>
        <dbReference type="ARBA" id="ARBA00022598"/>
    </source>
</evidence>
<evidence type="ECO:0000313" key="7">
    <source>
        <dbReference type="Proteomes" id="UP000186955"/>
    </source>
</evidence>
<keyword evidence="3" id="KW-0436">Ligase</keyword>
<feature type="domain" description="Carrier" evidence="5">
    <location>
        <begin position="1"/>
        <end position="73"/>
    </location>
</feature>
<keyword evidence="1" id="KW-0596">Phosphopantetheine</keyword>
<dbReference type="GO" id="GO:0031177">
    <property type="term" value="F:phosphopantetheine binding"/>
    <property type="evidence" value="ECO:0007669"/>
    <property type="project" value="InterPro"/>
</dbReference>
<dbReference type="InterPro" id="IPR036736">
    <property type="entry name" value="ACP-like_sf"/>
</dbReference>
<dbReference type="CDD" id="cd19545">
    <property type="entry name" value="FUM14_C_NRPS-like"/>
    <property type="match status" value="1"/>
</dbReference>
<reference evidence="6 7" key="1">
    <citation type="submission" date="2016-10" db="EMBL/GenBank/DDBJ databases">
        <title>Genome sequence of the ascomycete fungus Penicillium subrubescens.</title>
        <authorList>
            <person name="De Vries R.P."/>
            <person name="Peng M."/>
            <person name="Dilokpimol A."/>
            <person name="Hilden K."/>
            <person name="Makela M.R."/>
            <person name="Grigoriev I."/>
            <person name="Riley R."/>
            <person name="Granchi Z."/>
        </authorList>
    </citation>
    <scope>NUCLEOTIDE SEQUENCE [LARGE SCALE GENOMIC DNA]</scope>
    <source>
        <strain evidence="6 7">CBS 132785</strain>
    </source>
</reference>
<dbReference type="SUPFAM" id="SSF47336">
    <property type="entry name" value="ACP-like"/>
    <property type="match status" value="1"/>
</dbReference>
<dbReference type="AlphaFoldDB" id="A0A1Q5UGN6"/>
<dbReference type="Proteomes" id="UP000186955">
    <property type="component" value="Unassembled WGS sequence"/>
</dbReference>
<comment type="caution">
    <text evidence="6">The sequence shown here is derived from an EMBL/GenBank/DDBJ whole genome shotgun (WGS) entry which is preliminary data.</text>
</comment>
<proteinExistence type="inferred from homology"/>
<dbReference type="GO" id="GO:0016874">
    <property type="term" value="F:ligase activity"/>
    <property type="evidence" value="ECO:0007669"/>
    <property type="project" value="UniProtKB-KW"/>
</dbReference>
<dbReference type="InterPro" id="IPR020806">
    <property type="entry name" value="PKS_PP-bd"/>
</dbReference>
<evidence type="ECO:0000256" key="1">
    <source>
        <dbReference type="ARBA" id="ARBA00022450"/>
    </source>
</evidence>
<evidence type="ECO:0000256" key="2">
    <source>
        <dbReference type="ARBA" id="ARBA00022553"/>
    </source>
</evidence>
<evidence type="ECO:0000313" key="6">
    <source>
        <dbReference type="EMBL" id="OKP11609.1"/>
    </source>
</evidence>
<dbReference type="GO" id="GO:0005737">
    <property type="term" value="C:cytoplasm"/>
    <property type="evidence" value="ECO:0007669"/>
    <property type="project" value="TreeGrafter"/>
</dbReference>
<dbReference type="InterPro" id="IPR009081">
    <property type="entry name" value="PP-bd_ACP"/>
</dbReference>
<dbReference type="Pfam" id="PF00668">
    <property type="entry name" value="Condensation"/>
    <property type="match status" value="1"/>
</dbReference>
<keyword evidence="2" id="KW-0597">Phosphoprotein</keyword>
<protein>
    <submittedName>
        <fullName evidence="6">Nonribosomal peptide synthetase 4</fullName>
    </submittedName>
</protein>
<dbReference type="GO" id="GO:0044550">
    <property type="term" value="P:secondary metabolite biosynthetic process"/>
    <property type="evidence" value="ECO:0007669"/>
    <property type="project" value="TreeGrafter"/>
</dbReference>
<accession>A0A1Q5UGN6</accession>
<dbReference type="Gene3D" id="1.10.1200.10">
    <property type="entry name" value="ACP-like"/>
    <property type="match status" value="1"/>
</dbReference>
<dbReference type="EMBL" id="MNBE01000276">
    <property type="protein sequence ID" value="OKP11609.1"/>
    <property type="molecule type" value="Genomic_DNA"/>
</dbReference>
<dbReference type="Gene3D" id="3.30.559.30">
    <property type="entry name" value="Nonribosomal peptide synthetase, condensation domain"/>
    <property type="match status" value="1"/>
</dbReference>
<keyword evidence="7" id="KW-1185">Reference proteome</keyword>
<evidence type="ECO:0000259" key="5">
    <source>
        <dbReference type="PROSITE" id="PS50075"/>
    </source>
</evidence>
<sequence length="526" mass="59248">MAISILRTIWAKELDVQLEYVEDDDNFFEVGGTSISAVQLAAAAQTAGIDLTVTDIYQHPQWAELVAVIDGRSCCSPLKPAPDVLPFELVSPQKVERIREKIAKRLRVPAADIEDIYPCSPLQEALMMLSMKEKGSYLSQFVFRLPSTVDIPRLRRAWNKIVEASDVLRSRLVYLAEGCFQVVVKSAISWQTANELETYLASDKGSLMLLGHPLVRLAVIHPHAEHQAFLVWTIHHSIHDRWSINLVLNEVNKLSQMDLQKFPDTFPSPPPKFAGFIKHLLTDDQTQMEQFWTSRLAKIRPRQFPPLPSPFYQPRTKDILKRSAPIARRDHSKTTMSTVIQAAWGLTIGRHTGCNDVVFGMTLIGRDTPVSGITHMLGPTIATVPIPMVLNRDQKVATFLKQTQQELAEIIPFEHIGLQRIFELDESTRTACNFQSLLVIQPYMASSAPDGWKQVDISNRDVYPHGLVVECLLSENQSQLKIQLYFDPGLLTQEEVQTIVDDFERAISVLGNIGHEGHVIRDLGLI</sequence>
<dbReference type="Pfam" id="PF00550">
    <property type="entry name" value="PP-binding"/>
    <property type="match status" value="1"/>
</dbReference>
<dbReference type="InterPro" id="IPR001242">
    <property type="entry name" value="Condensation_dom"/>
</dbReference>
<dbReference type="STRING" id="1316194.A0A1Q5UGN6"/>
<comment type="similarity">
    <text evidence="4">Belongs to the NRP synthetase family.</text>
</comment>
<dbReference type="PANTHER" id="PTHR45527:SF3">
    <property type="entry name" value="SIDEROPHORE SYNTHETASE (EUROFUNG)"/>
    <property type="match status" value="1"/>
</dbReference>
<evidence type="ECO:0000256" key="4">
    <source>
        <dbReference type="ARBA" id="ARBA00029454"/>
    </source>
</evidence>
<dbReference type="PANTHER" id="PTHR45527">
    <property type="entry name" value="NONRIBOSOMAL PEPTIDE SYNTHETASE"/>
    <property type="match status" value="1"/>
</dbReference>